<dbReference type="InterPro" id="IPR053154">
    <property type="entry name" value="c-di-AMP_regulator"/>
</dbReference>
<dbReference type="Proteomes" id="UP000287502">
    <property type="component" value="Chromosome"/>
</dbReference>
<protein>
    <submittedName>
        <fullName evidence="1">YbbR-like domain-containing protein</fullName>
    </submittedName>
</protein>
<dbReference type="InterPro" id="IPR012505">
    <property type="entry name" value="YbbR"/>
</dbReference>
<dbReference type="PANTHER" id="PTHR37804:SF1">
    <property type="entry name" value="CDAA REGULATORY PROTEIN CDAR"/>
    <property type="match status" value="1"/>
</dbReference>
<dbReference type="Gene3D" id="2.170.120.30">
    <property type="match status" value="2"/>
</dbReference>
<dbReference type="KEGG" id="gtl:EP073_06340"/>
<dbReference type="Pfam" id="PF07949">
    <property type="entry name" value="YbbR"/>
    <property type="match status" value="1"/>
</dbReference>
<dbReference type="AlphaFoldDB" id="A0A410JY41"/>
<gene>
    <name evidence="1" type="ORF">EP073_06340</name>
</gene>
<dbReference type="PANTHER" id="PTHR37804">
    <property type="entry name" value="CDAA REGULATORY PROTEIN CDAR"/>
    <property type="match status" value="1"/>
</dbReference>
<dbReference type="OrthoDB" id="9782050at2"/>
<dbReference type="Gene3D" id="2.170.120.40">
    <property type="entry name" value="YbbR-like domain"/>
    <property type="match status" value="1"/>
</dbReference>
<keyword evidence="2" id="KW-1185">Reference proteome</keyword>
<dbReference type="RefSeq" id="WP_128466325.1">
    <property type="nucleotide sequence ID" value="NZ_CP035108.1"/>
</dbReference>
<dbReference type="EMBL" id="CP035108">
    <property type="protein sequence ID" value="QAR33039.1"/>
    <property type="molecule type" value="Genomic_DNA"/>
</dbReference>
<accession>A0A410JY41</accession>
<proteinExistence type="predicted"/>
<evidence type="ECO:0000313" key="1">
    <source>
        <dbReference type="EMBL" id="QAR33039.1"/>
    </source>
</evidence>
<organism evidence="1 2">
    <name type="scientific">Geovibrio thiophilus</name>
    <dbReference type="NCBI Taxonomy" id="139438"/>
    <lineage>
        <taxon>Bacteria</taxon>
        <taxon>Pseudomonadati</taxon>
        <taxon>Deferribacterota</taxon>
        <taxon>Deferribacteres</taxon>
        <taxon>Deferribacterales</taxon>
        <taxon>Geovibrionaceae</taxon>
        <taxon>Geovibrio</taxon>
    </lineage>
</organism>
<name>A0A410JY41_9BACT</name>
<reference evidence="1 2" key="1">
    <citation type="submission" date="2019-01" db="EMBL/GenBank/DDBJ databases">
        <title>Geovibrio thiophilus DSM 11263, complete genome.</title>
        <authorList>
            <person name="Spring S."/>
            <person name="Bunk B."/>
            <person name="Sproer C."/>
        </authorList>
    </citation>
    <scope>NUCLEOTIDE SEQUENCE [LARGE SCALE GENOMIC DNA]</scope>
    <source>
        <strain evidence="1 2">DSM 11263</strain>
    </source>
</reference>
<sequence>MKNLHLKILSVVIAVSLWFGLVSGEYQEFNVYAPVRLKNMQGELVAVSADTHVNVTAKTPRGLMRALDYNAVTVEIDVSALGYGDTYHRLTPEEIKLPSGVELVRVEPEGINITVDKLVKKSTKVVPTFIGEPHPGFKVGSVTVYPEYVEIQGATKKLAGINSIETKPVNLSSKKEGLTYSIGIKETDGVLTSTPEQVEVYVSFKENVMEDTIDNVSLIAVNLNDNLTAVINDIVSVRVKGRKDLLTPENIEKKIKFYVDLENIDKPGRHTLKVHSSKAEGYQVLKITPNKVRIRLERKGE</sequence>
<evidence type="ECO:0000313" key="2">
    <source>
        <dbReference type="Proteomes" id="UP000287502"/>
    </source>
</evidence>